<evidence type="ECO:0000313" key="14">
    <source>
        <dbReference type="Proteomes" id="UP000289200"/>
    </source>
</evidence>
<dbReference type="RefSeq" id="WP_111384426.1">
    <property type="nucleotide sequence ID" value="NZ_NPEW01000039.1"/>
</dbReference>
<keyword evidence="5 10" id="KW-0145">Chemotaxis</keyword>
<evidence type="ECO:0000313" key="15">
    <source>
        <dbReference type="Proteomes" id="UP000438991"/>
    </source>
</evidence>
<evidence type="ECO:0000256" key="7">
    <source>
        <dbReference type="ARBA" id="ARBA00022779"/>
    </source>
</evidence>
<keyword evidence="14" id="KW-1185">Reference proteome</keyword>
<keyword evidence="13" id="KW-0969">Cilium</keyword>
<dbReference type="PANTHER" id="PTHR35091">
    <property type="entry name" value="FLAGELLAR PROTEIN FLIL"/>
    <property type="match status" value="1"/>
</dbReference>
<proteinExistence type="inferred from homology"/>
<dbReference type="NCBIfam" id="NF009420">
    <property type="entry name" value="PRK12785.1"/>
    <property type="match status" value="1"/>
</dbReference>
<keyword evidence="6 10" id="KW-0812">Transmembrane</keyword>
<comment type="caution">
    <text evidence="13">The sequence shown here is derived from an EMBL/GenBank/DDBJ whole genome shotgun (WGS) entry which is preliminary data.</text>
</comment>
<evidence type="ECO:0000256" key="8">
    <source>
        <dbReference type="ARBA" id="ARBA00022989"/>
    </source>
</evidence>
<evidence type="ECO:0000256" key="1">
    <source>
        <dbReference type="ARBA" id="ARBA00002254"/>
    </source>
</evidence>
<reference evidence="13" key="1">
    <citation type="submission" date="2018-10" db="EMBL/GenBank/DDBJ databases">
        <authorList>
            <person name="Peiro R."/>
            <person name="Begona"/>
            <person name="Cbmso G."/>
            <person name="Lopez M."/>
            <person name="Gonzalez S."/>
            <person name="Sacristan E."/>
            <person name="Castillo E."/>
        </authorList>
    </citation>
    <scope>NUCLEOTIDE SEQUENCE</scope>
    <source>
        <strain evidence="13">Rhod_genome</strain>
    </source>
</reference>
<keyword evidence="7 10" id="KW-0283">Flagellar rotation</keyword>
<keyword evidence="8 10" id="KW-1133">Transmembrane helix</keyword>
<dbReference type="EMBL" id="WNKV01000003">
    <property type="protein sequence ID" value="MTW15521.1"/>
    <property type="molecule type" value="Genomic_DNA"/>
</dbReference>
<feature type="transmembrane region" description="Helical" evidence="10">
    <location>
        <begin position="31"/>
        <end position="50"/>
    </location>
</feature>
<protein>
    <recommendedName>
        <fullName evidence="10">Flagellar protein FliL</fullName>
    </recommendedName>
</protein>
<evidence type="ECO:0000256" key="4">
    <source>
        <dbReference type="ARBA" id="ARBA00022475"/>
    </source>
</evidence>
<dbReference type="OrthoDB" id="7304620at2"/>
<dbReference type="Pfam" id="PF03748">
    <property type="entry name" value="FliL"/>
    <property type="match status" value="1"/>
</dbReference>
<name>A0A327KC08_9BRAD</name>
<evidence type="ECO:0000256" key="2">
    <source>
        <dbReference type="ARBA" id="ARBA00004162"/>
    </source>
</evidence>
<comment type="subcellular location">
    <subcellularLocation>
        <location evidence="10">Cell inner membrane</location>
    </subcellularLocation>
    <subcellularLocation>
        <location evidence="2">Cell membrane</location>
        <topology evidence="2">Single-pass membrane protein</topology>
    </subcellularLocation>
</comment>
<evidence type="ECO:0000256" key="5">
    <source>
        <dbReference type="ARBA" id="ARBA00022500"/>
    </source>
</evidence>
<dbReference type="GO" id="GO:0006935">
    <property type="term" value="P:chemotaxis"/>
    <property type="evidence" value="ECO:0007669"/>
    <property type="project" value="UniProtKB-KW"/>
</dbReference>
<evidence type="ECO:0000256" key="9">
    <source>
        <dbReference type="ARBA" id="ARBA00023136"/>
    </source>
</evidence>
<dbReference type="GO" id="GO:0071978">
    <property type="term" value="P:bacterial-type flagellum-dependent swarming motility"/>
    <property type="evidence" value="ECO:0007669"/>
    <property type="project" value="TreeGrafter"/>
</dbReference>
<keyword evidence="4" id="KW-1003">Cell membrane</keyword>
<comment type="similarity">
    <text evidence="3 10">Belongs to the FliL family.</text>
</comment>
<dbReference type="Proteomes" id="UP000438991">
    <property type="component" value="Unassembled WGS sequence"/>
</dbReference>
<evidence type="ECO:0000256" key="6">
    <source>
        <dbReference type="ARBA" id="ARBA00022692"/>
    </source>
</evidence>
<dbReference type="PANTHER" id="PTHR35091:SF2">
    <property type="entry name" value="FLAGELLAR PROTEIN FLIL"/>
    <property type="match status" value="1"/>
</dbReference>
<dbReference type="InterPro" id="IPR005503">
    <property type="entry name" value="FliL"/>
</dbReference>
<sequence>MADKGKTSEQDADTATPEGGEKPKGKLPIKLIAIAGGAVLLLGGGGFAAFKMLKGGGHSEQAAAHAPAAPKPAVFFDVPDVLVNLSAVNSERTQYLKVKVVLELPDAKLKEQLTPMMPRLLDMFQTYLRELRPTDLDGSAGLYRLKEELTRRVNASIAPNRVNAVLFKEIVVQ</sequence>
<dbReference type="GO" id="GO:0005886">
    <property type="term" value="C:plasma membrane"/>
    <property type="evidence" value="ECO:0007669"/>
    <property type="project" value="UniProtKB-SubCell"/>
</dbReference>
<keyword evidence="13" id="KW-0282">Flagellum</keyword>
<dbReference type="GO" id="GO:0009425">
    <property type="term" value="C:bacterial-type flagellum basal body"/>
    <property type="evidence" value="ECO:0007669"/>
    <property type="project" value="InterPro"/>
</dbReference>
<accession>A0A327KC08</accession>
<evidence type="ECO:0000256" key="11">
    <source>
        <dbReference type="SAM" id="MobiDB-lite"/>
    </source>
</evidence>
<evidence type="ECO:0000313" key="13">
    <source>
        <dbReference type="EMBL" id="VCU09501.1"/>
    </source>
</evidence>
<reference evidence="14" key="2">
    <citation type="submission" date="2018-10" db="EMBL/GenBank/DDBJ databases">
        <authorList>
            <person name="Peiro R."/>
            <person name="Begona"/>
            <person name="Cbmso G."/>
            <person name="Lopez M."/>
            <person name="Gonzalez S."/>
            <person name="Sacristan E."/>
            <person name="Castillo E."/>
        </authorList>
    </citation>
    <scope>NUCLEOTIDE SEQUENCE [LARGE SCALE GENOMIC DNA]</scope>
</reference>
<dbReference type="AlphaFoldDB" id="A0A327KC08"/>
<gene>
    <name evidence="13" type="primary">fliL</name>
    <name evidence="12" type="ORF">GJ689_04780</name>
    <name evidence="13" type="ORF">RHODGE_RHODGE_03185</name>
</gene>
<comment type="function">
    <text evidence="1 10">Controls the rotational direction of flagella during chemotaxis.</text>
</comment>
<evidence type="ECO:0000313" key="12">
    <source>
        <dbReference type="EMBL" id="MTW15521.1"/>
    </source>
</evidence>
<reference evidence="12 15" key="3">
    <citation type="submission" date="2019-11" db="EMBL/GenBank/DDBJ databases">
        <title>Whole-genome sequence of Rhodoplanes serenus DSM 18633, type strain.</title>
        <authorList>
            <person name="Kyndt J.A."/>
            <person name="Meyer T.E."/>
        </authorList>
    </citation>
    <scope>NUCLEOTIDE SEQUENCE [LARGE SCALE GENOMIC DNA]</scope>
    <source>
        <strain evidence="12 15">DSM 18633</strain>
    </source>
</reference>
<feature type="region of interest" description="Disordered" evidence="11">
    <location>
        <begin position="1"/>
        <end position="23"/>
    </location>
</feature>
<keyword evidence="13" id="KW-0966">Cell projection</keyword>
<dbReference type="Proteomes" id="UP000289200">
    <property type="component" value="Unassembled WGS sequence"/>
</dbReference>
<organism evidence="13 14">
    <name type="scientific">Rhodoplanes serenus</name>
    <dbReference type="NCBI Taxonomy" id="200615"/>
    <lineage>
        <taxon>Bacteria</taxon>
        <taxon>Pseudomonadati</taxon>
        <taxon>Pseudomonadota</taxon>
        <taxon>Alphaproteobacteria</taxon>
        <taxon>Hyphomicrobiales</taxon>
        <taxon>Nitrobacteraceae</taxon>
        <taxon>Rhodoplanes</taxon>
    </lineage>
</organism>
<evidence type="ECO:0000256" key="3">
    <source>
        <dbReference type="ARBA" id="ARBA00008281"/>
    </source>
</evidence>
<evidence type="ECO:0000256" key="10">
    <source>
        <dbReference type="RuleBase" id="RU364125"/>
    </source>
</evidence>
<keyword evidence="9 10" id="KW-0472">Membrane</keyword>
<dbReference type="EMBL" id="UWOC01000159">
    <property type="protein sequence ID" value="VCU09501.1"/>
    <property type="molecule type" value="Genomic_DNA"/>
</dbReference>
<keyword evidence="10" id="KW-0997">Cell inner membrane</keyword>